<evidence type="ECO:0000256" key="4">
    <source>
        <dbReference type="ARBA" id="ARBA00012925"/>
    </source>
</evidence>
<organism evidence="12 13">
    <name type="scientific">Rhizobium aquaticum</name>
    <dbReference type="NCBI Taxonomy" id="1549636"/>
    <lineage>
        <taxon>Bacteria</taxon>
        <taxon>Pseudomonadati</taxon>
        <taxon>Pseudomonadota</taxon>
        <taxon>Alphaproteobacteria</taxon>
        <taxon>Hyphomicrobiales</taxon>
        <taxon>Rhizobiaceae</taxon>
        <taxon>Rhizobium/Agrobacterium group</taxon>
        <taxon>Rhizobium</taxon>
    </lineage>
</organism>
<dbReference type="Proteomes" id="UP001549047">
    <property type="component" value="Unassembled WGS sequence"/>
</dbReference>
<evidence type="ECO:0000313" key="12">
    <source>
        <dbReference type="EMBL" id="MET3612586.1"/>
    </source>
</evidence>
<evidence type="ECO:0000256" key="7">
    <source>
        <dbReference type="ARBA" id="ARBA00022833"/>
    </source>
</evidence>
<feature type="signal peptide" evidence="10">
    <location>
        <begin position="1"/>
        <end position="25"/>
    </location>
</feature>
<dbReference type="GO" id="GO:0004089">
    <property type="term" value="F:carbonate dehydratase activity"/>
    <property type="evidence" value="ECO:0007669"/>
    <property type="project" value="UniProtKB-EC"/>
</dbReference>
<accession>A0ABV2IVZ4</accession>
<dbReference type="PANTHER" id="PTHR18952">
    <property type="entry name" value="CARBONIC ANHYDRASE"/>
    <property type="match status" value="1"/>
</dbReference>
<comment type="function">
    <text evidence="2 10">Reversible hydration of carbon dioxide.</text>
</comment>
<keyword evidence="6 10" id="KW-0479">Metal-binding</keyword>
<dbReference type="PROSITE" id="PS00162">
    <property type="entry name" value="ALPHA_CA_1"/>
    <property type="match status" value="1"/>
</dbReference>
<feature type="domain" description="Alpha-carbonic anhydrase" evidence="11">
    <location>
        <begin position="29"/>
        <end position="251"/>
    </location>
</feature>
<dbReference type="InterPro" id="IPR001148">
    <property type="entry name" value="CA_dom"/>
</dbReference>
<evidence type="ECO:0000259" key="11">
    <source>
        <dbReference type="PROSITE" id="PS51144"/>
    </source>
</evidence>
<evidence type="ECO:0000256" key="10">
    <source>
        <dbReference type="RuleBase" id="RU367011"/>
    </source>
</evidence>
<dbReference type="Gene3D" id="3.10.200.10">
    <property type="entry name" value="Alpha carbonic anhydrase"/>
    <property type="match status" value="1"/>
</dbReference>
<dbReference type="RefSeq" id="WP_354555149.1">
    <property type="nucleotide sequence ID" value="NZ_JBEPMB010000001.1"/>
</dbReference>
<evidence type="ECO:0000256" key="8">
    <source>
        <dbReference type="ARBA" id="ARBA00023239"/>
    </source>
</evidence>
<comment type="catalytic activity">
    <reaction evidence="9 10">
        <text>hydrogencarbonate + H(+) = CO2 + H2O</text>
        <dbReference type="Rhea" id="RHEA:10748"/>
        <dbReference type="ChEBI" id="CHEBI:15377"/>
        <dbReference type="ChEBI" id="CHEBI:15378"/>
        <dbReference type="ChEBI" id="CHEBI:16526"/>
        <dbReference type="ChEBI" id="CHEBI:17544"/>
        <dbReference type="EC" id="4.2.1.1"/>
    </reaction>
</comment>
<keyword evidence="13" id="KW-1185">Reference proteome</keyword>
<evidence type="ECO:0000256" key="3">
    <source>
        <dbReference type="ARBA" id="ARBA00010718"/>
    </source>
</evidence>
<sequence>MKRRDLMRGFIALGGCAVCAGLARASEGAHWEYKGEHGPDHWADLDKANAACSVGGQQSPINITSAIKAEVDPITVSWKKSAGKMVNNGHTIQVNMPEGSSITRDGKVYDLLQFHFHAPSEHQVDGKAYPMEVHFVHKNKKDGDLAVLGIFIAPEQKHDVFSMLAKNFPQKEGAEVQLDAFSASDFLPKGLEYWTYEGSLTTPPCSEVVTWMVARQPISVEAVSIQAFTNLYPNNARPVLPLNRRLVLMSK</sequence>
<keyword evidence="7 10" id="KW-0862">Zinc</keyword>
<keyword evidence="8 10" id="KW-0456">Lyase</keyword>
<dbReference type="PROSITE" id="PS51144">
    <property type="entry name" value="ALPHA_CA_2"/>
    <property type="match status" value="1"/>
</dbReference>
<dbReference type="PANTHER" id="PTHR18952:SF265">
    <property type="entry name" value="CARBONIC ANHYDRASE"/>
    <property type="match status" value="1"/>
</dbReference>
<gene>
    <name evidence="12" type="ORF">ABID16_000891</name>
</gene>
<evidence type="ECO:0000313" key="13">
    <source>
        <dbReference type="Proteomes" id="UP001549047"/>
    </source>
</evidence>
<dbReference type="CDD" id="cd03124">
    <property type="entry name" value="alpha_CA_prokaryotic_like"/>
    <property type="match status" value="1"/>
</dbReference>
<reference evidence="12 13" key="1">
    <citation type="submission" date="2024-06" db="EMBL/GenBank/DDBJ databases">
        <title>Genomic Encyclopedia of Type Strains, Phase IV (KMG-IV): sequencing the most valuable type-strain genomes for metagenomic binning, comparative biology and taxonomic classification.</title>
        <authorList>
            <person name="Goeker M."/>
        </authorList>
    </citation>
    <scope>NUCLEOTIDE SEQUENCE [LARGE SCALE GENOMIC DNA]</scope>
    <source>
        <strain evidence="12 13">DSM 29780</strain>
    </source>
</reference>
<dbReference type="InterPro" id="IPR041891">
    <property type="entry name" value="Alpha_CA_prokaryot-like"/>
</dbReference>
<name>A0ABV2IVZ4_9HYPH</name>
<evidence type="ECO:0000256" key="9">
    <source>
        <dbReference type="ARBA" id="ARBA00048348"/>
    </source>
</evidence>
<proteinExistence type="inferred from homology"/>
<dbReference type="EMBL" id="JBEPMB010000001">
    <property type="protein sequence ID" value="MET3612586.1"/>
    <property type="molecule type" value="Genomic_DNA"/>
</dbReference>
<evidence type="ECO:0000256" key="5">
    <source>
        <dbReference type="ARBA" id="ARBA00014628"/>
    </source>
</evidence>
<dbReference type="SUPFAM" id="SSF51069">
    <property type="entry name" value="Carbonic anhydrase"/>
    <property type="match status" value="1"/>
</dbReference>
<evidence type="ECO:0000256" key="6">
    <source>
        <dbReference type="ARBA" id="ARBA00022723"/>
    </source>
</evidence>
<dbReference type="InterPro" id="IPR036398">
    <property type="entry name" value="CA_dom_sf"/>
</dbReference>
<evidence type="ECO:0000256" key="2">
    <source>
        <dbReference type="ARBA" id="ARBA00002904"/>
    </source>
</evidence>
<comment type="cofactor">
    <cofactor evidence="1 10">
        <name>Zn(2+)</name>
        <dbReference type="ChEBI" id="CHEBI:29105"/>
    </cofactor>
</comment>
<dbReference type="InterPro" id="IPR018338">
    <property type="entry name" value="Carbonic_anhydrase_a-class_CS"/>
</dbReference>
<dbReference type="Pfam" id="PF00194">
    <property type="entry name" value="Carb_anhydrase"/>
    <property type="match status" value="1"/>
</dbReference>
<dbReference type="SMART" id="SM01057">
    <property type="entry name" value="Carb_anhydrase"/>
    <property type="match status" value="1"/>
</dbReference>
<comment type="caution">
    <text evidence="12">The sequence shown here is derived from an EMBL/GenBank/DDBJ whole genome shotgun (WGS) entry which is preliminary data.</text>
</comment>
<dbReference type="EC" id="4.2.1.1" evidence="4 10"/>
<comment type="similarity">
    <text evidence="3 10">Belongs to the alpha-carbonic anhydrase family.</text>
</comment>
<feature type="chain" id="PRO_5044995800" description="Carbonic anhydrase" evidence="10">
    <location>
        <begin position="26"/>
        <end position="251"/>
    </location>
</feature>
<evidence type="ECO:0000256" key="1">
    <source>
        <dbReference type="ARBA" id="ARBA00001947"/>
    </source>
</evidence>
<keyword evidence="10" id="KW-0732">Signal</keyword>
<dbReference type="InterPro" id="IPR023561">
    <property type="entry name" value="Carbonic_anhydrase_a-class"/>
</dbReference>
<protein>
    <recommendedName>
        <fullName evidence="5 10">Carbonic anhydrase</fullName>
        <ecNumber evidence="4 10">4.2.1.1</ecNumber>
    </recommendedName>
</protein>